<dbReference type="AlphaFoldDB" id="A0A814XYZ9"/>
<dbReference type="InterPro" id="IPR012674">
    <property type="entry name" value="Calycin"/>
</dbReference>
<dbReference type="EMBL" id="CAJOBA010006235">
    <property type="protein sequence ID" value="CAF3767267.1"/>
    <property type="molecule type" value="Genomic_DNA"/>
</dbReference>
<dbReference type="GO" id="GO:0006629">
    <property type="term" value="P:lipid metabolic process"/>
    <property type="evidence" value="ECO:0007669"/>
    <property type="project" value="TreeGrafter"/>
</dbReference>
<comment type="subcellular location">
    <subcellularLocation>
        <location evidence="1">Secreted</location>
    </subcellularLocation>
</comment>
<comment type="caution">
    <text evidence="13">The sequence shown here is derived from an EMBL/GenBank/DDBJ whole genome shotgun (WGS) entry which is preliminary data.</text>
</comment>
<dbReference type="Pfam" id="PF08212">
    <property type="entry name" value="Lipocalin_2"/>
    <property type="match status" value="1"/>
</dbReference>
<dbReference type="EMBL" id="CAJNOQ010009350">
    <property type="protein sequence ID" value="CAF1222450.1"/>
    <property type="molecule type" value="Genomic_DNA"/>
</dbReference>
<keyword evidence="4" id="KW-0813">Transport</keyword>
<organism evidence="13 16">
    <name type="scientific">Didymodactylos carnosus</name>
    <dbReference type="NCBI Taxonomy" id="1234261"/>
    <lineage>
        <taxon>Eukaryota</taxon>
        <taxon>Metazoa</taxon>
        <taxon>Spiralia</taxon>
        <taxon>Gnathifera</taxon>
        <taxon>Rotifera</taxon>
        <taxon>Eurotatoria</taxon>
        <taxon>Bdelloidea</taxon>
        <taxon>Philodinida</taxon>
        <taxon>Philodinidae</taxon>
        <taxon>Didymodactylos</taxon>
    </lineage>
</organism>
<evidence type="ECO:0000256" key="2">
    <source>
        <dbReference type="ARBA" id="ARBA00006889"/>
    </source>
</evidence>
<keyword evidence="6 10" id="KW-0732">Signal</keyword>
<sequence>MNFAVLFACLIVGLFAAECPKFTTQNPFDAAQYGGFWYEFERSNIIFEIGSKCENATYNLNPNGTVGLLNQAINIWNQYVSYTGIATVKDPKEPAAFIVEFTTGDYNVITTNYKDYSLVYACEEVFGIKADFIWILSRKKTLPDSIVNELKTILKNFGIDISSLRPTVQDC</sequence>
<evidence type="ECO:0000313" key="16">
    <source>
        <dbReference type="Proteomes" id="UP000663829"/>
    </source>
</evidence>
<dbReference type="SUPFAM" id="SSF50814">
    <property type="entry name" value="Lipocalins"/>
    <property type="match status" value="1"/>
</dbReference>
<dbReference type="InterPro" id="IPR003057">
    <property type="entry name" value="Invtbrt_color"/>
</dbReference>
<proteinExistence type="inferred from homology"/>
<evidence type="ECO:0000313" key="13">
    <source>
        <dbReference type="EMBL" id="CAF1222450.1"/>
    </source>
</evidence>
<evidence type="ECO:0000256" key="9">
    <source>
        <dbReference type="ARBA" id="ARBA00023180"/>
    </source>
</evidence>
<evidence type="ECO:0000259" key="11">
    <source>
        <dbReference type="Pfam" id="PF08212"/>
    </source>
</evidence>
<dbReference type="PANTHER" id="PTHR10612:SF62">
    <property type="entry name" value="LIPOCALIN_CYTOSOLIC FATTY-ACID BINDING DOMAIN-CONTAINING PROTEIN"/>
    <property type="match status" value="1"/>
</dbReference>
<keyword evidence="16" id="KW-1185">Reference proteome</keyword>
<dbReference type="InterPro" id="IPR000566">
    <property type="entry name" value="Lipocln_cytosolic_FA-bd_dom"/>
</dbReference>
<dbReference type="EMBL" id="CAJNOK010006228">
    <property type="protein sequence ID" value="CAF0997621.1"/>
    <property type="molecule type" value="Genomic_DNA"/>
</dbReference>
<keyword evidence="5" id="KW-0964">Secreted</keyword>
<dbReference type="Proteomes" id="UP000682733">
    <property type="component" value="Unassembled WGS sequence"/>
</dbReference>
<evidence type="ECO:0000256" key="1">
    <source>
        <dbReference type="ARBA" id="ARBA00004613"/>
    </source>
</evidence>
<evidence type="ECO:0000313" key="14">
    <source>
        <dbReference type="EMBL" id="CAF3767267.1"/>
    </source>
</evidence>
<dbReference type="GO" id="GO:0005576">
    <property type="term" value="C:extracellular region"/>
    <property type="evidence" value="ECO:0007669"/>
    <property type="project" value="UniProtKB-SubCell"/>
</dbReference>
<keyword evidence="7" id="KW-0446">Lipid-binding</keyword>
<keyword evidence="8" id="KW-1015">Disulfide bond</keyword>
<evidence type="ECO:0000256" key="7">
    <source>
        <dbReference type="ARBA" id="ARBA00023121"/>
    </source>
</evidence>
<dbReference type="EMBL" id="CAJOBC010009354">
    <property type="protein sequence ID" value="CAF3985718.1"/>
    <property type="molecule type" value="Genomic_DNA"/>
</dbReference>
<evidence type="ECO:0000256" key="5">
    <source>
        <dbReference type="ARBA" id="ARBA00022525"/>
    </source>
</evidence>
<evidence type="ECO:0000313" key="12">
    <source>
        <dbReference type="EMBL" id="CAF0997621.1"/>
    </source>
</evidence>
<dbReference type="PANTHER" id="PTHR10612">
    <property type="entry name" value="APOLIPOPROTEIN D"/>
    <property type="match status" value="1"/>
</dbReference>
<dbReference type="OrthoDB" id="565904at2759"/>
<dbReference type="FunFam" id="2.40.128.20:FF:000003">
    <property type="entry name" value="Apolipoprotein D"/>
    <property type="match status" value="1"/>
</dbReference>
<evidence type="ECO:0000256" key="6">
    <source>
        <dbReference type="ARBA" id="ARBA00022729"/>
    </source>
</evidence>
<evidence type="ECO:0000313" key="15">
    <source>
        <dbReference type="EMBL" id="CAF3985718.1"/>
    </source>
</evidence>
<dbReference type="Proteomes" id="UP000681722">
    <property type="component" value="Unassembled WGS sequence"/>
</dbReference>
<dbReference type="InterPro" id="IPR022271">
    <property type="entry name" value="Lipocalin_ApoD"/>
</dbReference>
<dbReference type="PIRSF" id="PIRSF036893">
    <property type="entry name" value="Lipocalin_ApoD"/>
    <property type="match status" value="1"/>
</dbReference>
<dbReference type="GO" id="GO:0031409">
    <property type="term" value="F:pigment binding"/>
    <property type="evidence" value="ECO:0007669"/>
    <property type="project" value="InterPro"/>
</dbReference>
<dbReference type="Proteomes" id="UP000677228">
    <property type="component" value="Unassembled WGS sequence"/>
</dbReference>
<evidence type="ECO:0000256" key="4">
    <source>
        <dbReference type="ARBA" id="ARBA00022448"/>
    </source>
</evidence>
<accession>A0A814XYZ9</accession>
<evidence type="ECO:0000256" key="3">
    <source>
        <dbReference type="ARBA" id="ARBA00019890"/>
    </source>
</evidence>
<dbReference type="GO" id="GO:0005737">
    <property type="term" value="C:cytoplasm"/>
    <property type="evidence" value="ECO:0007669"/>
    <property type="project" value="TreeGrafter"/>
</dbReference>
<protein>
    <recommendedName>
        <fullName evidence="3">Apolipoprotein D</fullName>
    </recommendedName>
</protein>
<comment type="similarity">
    <text evidence="2 10">Belongs to the calycin superfamily. Lipocalin family.</text>
</comment>
<name>A0A814XYZ9_9BILA</name>
<evidence type="ECO:0000256" key="8">
    <source>
        <dbReference type="ARBA" id="ARBA00023157"/>
    </source>
</evidence>
<feature type="signal peptide" evidence="10">
    <location>
        <begin position="1"/>
        <end position="16"/>
    </location>
</feature>
<dbReference type="GO" id="GO:0008289">
    <property type="term" value="F:lipid binding"/>
    <property type="evidence" value="ECO:0007669"/>
    <property type="project" value="UniProtKB-KW"/>
</dbReference>
<dbReference type="Gene3D" id="2.40.128.20">
    <property type="match status" value="1"/>
</dbReference>
<reference evidence="13" key="1">
    <citation type="submission" date="2021-02" db="EMBL/GenBank/DDBJ databases">
        <authorList>
            <person name="Nowell W R."/>
        </authorList>
    </citation>
    <scope>NUCLEOTIDE SEQUENCE</scope>
</reference>
<keyword evidence="9" id="KW-0325">Glycoprotein</keyword>
<dbReference type="PRINTS" id="PR01273">
    <property type="entry name" value="INVTBRTCOLOR"/>
</dbReference>
<dbReference type="GO" id="GO:0000302">
    <property type="term" value="P:response to reactive oxygen species"/>
    <property type="evidence" value="ECO:0007669"/>
    <property type="project" value="TreeGrafter"/>
</dbReference>
<dbReference type="Proteomes" id="UP000663829">
    <property type="component" value="Unassembled WGS sequence"/>
</dbReference>
<feature type="domain" description="Lipocalin/cytosolic fatty-acid binding" evidence="11">
    <location>
        <begin position="29"/>
        <end position="168"/>
    </location>
</feature>
<evidence type="ECO:0000256" key="10">
    <source>
        <dbReference type="PIRNR" id="PIRNR036893"/>
    </source>
</evidence>
<feature type="chain" id="PRO_5044049546" description="Apolipoprotein D" evidence="10">
    <location>
        <begin position="17"/>
        <end position="171"/>
    </location>
</feature>
<gene>
    <name evidence="13" type="ORF">GPM918_LOCUS24756</name>
    <name evidence="12" type="ORF">OVA965_LOCUS14396</name>
    <name evidence="15" type="ORF">SRO942_LOCUS24760</name>
    <name evidence="14" type="ORF">TMI583_LOCUS14399</name>
</gene>